<accession>A0A9W8A150</accession>
<comment type="caution">
    <text evidence="2">The sequence shown here is derived from an EMBL/GenBank/DDBJ whole genome shotgun (WGS) entry which is preliminary data.</text>
</comment>
<dbReference type="Proteomes" id="UP001150538">
    <property type="component" value="Unassembled WGS sequence"/>
</dbReference>
<proteinExistence type="predicted"/>
<dbReference type="EMBL" id="JANBPU010000063">
    <property type="protein sequence ID" value="KAJ1917723.1"/>
    <property type="molecule type" value="Genomic_DNA"/>
</dbReference>
<gene>
    <name evidence="2" type="ORF">H4219_003035</name>
</gene>
<dbReference type="OrthoDB" id="10583726at2759"/>
<feature type="region of interest" description="Disordered" evidence="1">
    <location>
        <begin position="438"/>
        <end position="464"/>
    </location>
</feature>
<name>A0A9W8A150_9FUNG</name>
<sequence length="625" mass="70232">MANNSSPFPLLPYELKYKIVKNLQDGSSDSFSPNTTTAATTTTAAAAVSASSKHQNNACQPTEITSLSLISKQWYQACMECAFESFEAYGTIEKDSFNHRSEVRQFTRKLKLCRFSKINKNMFENDECCGDELNATTTADSAGTGDDVDNRLYSMDKNPGQYFAAAAKIFPKVTKAAFWLTHNPAEMIECVGKHFKNVDDIDLECVLSGWPYVEPNTDYGITNAIRTLPNQLRTLSISCWYPPNTFIETLAIHQPQLEAIKMYAHLDTFNIDKKHVFPHLRSLNLMTVVAGANYDPQKDKLALHSRNFPQLEELIINHTYFMSDSSHDIPFVLSNVLAAPWPNVISLKLPMIADTIANCIPEAFPNLIAIRSEFSNCRIKKTPEQDVMKNTVLTYHGFLTIVQSLSKLRVISLGSNYFNTLKFVDDRIIASKVVGSPSAVGSTVGSIKAGSSQSSPYSSDDEETLVETPSNIDATYFKPHFDHANPPSQYIASLCDPNQYDIIPWACSQLRVLKVASAPITLPCLLHMLNQLHYLQFINVYFGRSPTAKDFADIVSLIPVEKYPTITTLCIKLDEAKNIDGEFWSNFFSIFPNLKYVLFEPKRFGLDQSLQRMFPNIVFDRNSRF</sequence>
<dbReference type="AlphaFoldDB" id="A0A9W8A150"/>
<evidence type="ECO:0000313" key="3">
    <source>
        <dbReference type="Proteomes" id="UP001150538"/>
    </source>
</evidence>
<reference evidence="2" key="1">
    <citation type="submission" date="2022-07" db="EMBL/GenBank/DDBJ databases">
        <title>Phylogenomic reconstructions and comparative analyses of Kickxellomycotina fungi.</title>
        <authorList>
            <person name="Reynolds N.K."/>
            <person name="Stajich J.E."/>
            <person name="Barry K."/>
            <person name="Grigoriev I.V."/>
            <person name="Crous P."/>
            <person name="Smith M.E."/>
        </authorList>
    </citation>
    <scope>NUCLEOTIDE SEQUENCE</scope>
    <source>
        <strain evidence="2">NBRC 100468</strain>
    </source>
</reference>
<dbReference type="InterPro" id="IPR032675">
    <property type="entry name" value="LRR_dom_sf"/>
</dbReference>
<evidence type="ECO:0000313" key="2">
    <source>
        <dbReference type="EMBL" id="KAJ1917723.1"/>
    </source>
</evidence>
<evidence type="ECO:0000256" key="1">
    <source>
        <dbReference type="SAM" id="MobiDB-lite"/>
    </source>
</evidence>
<dbReference type="SUPFAM" id="SSF52047">
    <property type="entry name" value="RNI-like"/>
    <property type="match status" value="1"/>
</dbReference>
<keyword evidence="3" id="KW-1185">Reference proteome</keyword>
<dbReference type="Gene3D" id="3.80.10.10">
    <property type="entry name" value="Ribonuclease Inhibitor"/>
    <property type="match status" value="1"/>
</dbReference>
<protein>
    <submittedName>
        <fullName evidence="2">Uncharacterized protein</fullName>
    </submittedName>
</protein>
<organism evidence="2 3">
    <name type="scientific">Mycoemilia scoparia</name>
    <dbReference type="NCBI Taxonomy" id="417184"/>
    <lineage>
        <taxon>Eukaryota</taxon>
        <taxon>Fungi</taxon>
        <taxon>Fungi incertae sedis</taxon>
        <taxon>Zoopagomycota</taxon>
        <taxon>Kickxellomycotina</taxon>
        <taxon>Kickxellomycetes</taxon>
        <taxon>Kickxellales</taxon>
        <taxon>Kickxellaceae</taxon>
        <taxon>Mycoemilia</taxon>
    </lineage>
</organism>